<dbReference type="PROSITE" id="PS51645">
    <property type="entry name" value="PHR_CRY_ALPHA_BETA"/>
    <property type="match status" value="1"/>
</dbReference>
<dbReference type="PRINTS" id="PR00412">
    <property type="entry name" value="EPOXHYDRLASE"/>
</dbReference>
<dbReference type="SUPFAM" id="SSF52425">
    <property type="entry name" value="Cryptochrome/photolyase, N-terminal domain"/>
    <property type="match status" value="1"/>
</dbReference>
<dbReference type="AlphaFoldDB" id="A0A061QWP2"/>
<gene>
    <name evidence="2" type="ORF">TSPGSL018_22511</name>
</gene>
<dbReference type="InterPro" id="IPR036155">
    <property type="entry name" value="Crypto/Photolyase_N_sf"/>
</dbReference>
<dbReference type="EMBL" id="GBEZ01024247">
    <property type="protein sequence ID" value="JAC62721.1"/>
    <property type="molecule type" value="Transcribed_RNA"/>
</dbReference>
<reference evidence="2" key="1">
    <citation type="submission" date="2014-05" db="EMBL/GenBank/DDBJ databases">
        <title>The transcriptome of the halophilic microalga Tetraselmis sp. GSL018 isolated from the Great Salt Lake, Utah.</title>
        <authorList>
            <person name="Jinkerson R.E."/>
            <person name="D'Adamo S."/>
            <person name="Posewitz M.C."/>
        </authorList>
    </citation>
    <scope>NUCLEOTIDE SEQUENCE</scope>
    <source>
        <strain evidence="2">GSL018</strain>
    </source>
</reference>
<dbReference type="PRINTS" id="PR00111">
    <property type="entry name" value="ABHYDROLASE"/>
</dbReference>
<dbReference type="InterPro" id="IPR000073">
    <property type="entry name" value="AB_hydrolase_1"/>
</dbReference>
<dbReference type="InterPro" id="IPR000639">
    <property type="entry name" value="Epox_hydrolase-like"/>
</dbReference>
<dbReference type="GO" id="GO:0003824">
    <property type="term" value="F:catalytic activity"/>
    <property type="evidence" value="ECO:0007669"/>
    <property type="project" value="InterPro"/>
</dbReference>
<dbReference type="Gene3D" id="3.40.50.1820">
    <property type="entry name" value="alpha/beta hydrolase"/>
    <property type="match status" value="1"/>
</dbReference>
<dbReference type="Pfam" id="PF12697">
    <property type="entry name" value="Abhydrolase_6"/>
    <property type="match status" value="1"/>
</dbReference>
<proteinExistence type="predicted"/>
<dbReference type="InterPro" id="IPR014729">
    <property type="entry name" value="Rossmann-like_a/b/a_fold"/>
</dbReference>
<organism evidence="2">
    <name type="scientific">Tetraselmis sp. GSL018</name>
    <dbReference type="NCBI Taxonomy" id="582737"/>
    <lineage>
        <taxon>Eukaryota</taxon>
        <taxon>Viridiplantae</taxon>
        <taxon>Chlorophyta</taxon>
        <taxon>core chlorophytes</taxon>
        <taxon>Chlorodendrophyceae</taxon>
        <taxon>Chlorodendrales</taxon>
        <taxon>Chlorodendraceae</taxon>
        <taxon>Tetraselmis</taxon>
    </lineage>
</organism>
<evidence type="ECO:0000259" key="1">
    <source>
        <dbReference type="PROSITE" id="PS51645"/>
    </source>
</evidence>
<dbReference type="Pfam" id="PF00875">
    <property type="entry name" value="DNA_photolyase"/>
    <property type="match status" value="1"/>
</dbReference>
<dbReference type="SUPFAM" id="SSF53474">
    <property type="entry name" value="alpha/beta-Hydrolases"/>
    <property type="match status" value="1"/>
</dbReference>
<dbReference type="Gene3D" id="3.40.50.620">
    <property type="entry name" value="HUPs"/>
    <property type="match status" value="1"/>
</dbReference>
<dbReference type="InterPro" id="IPR029058">
    <property type="entry name" value="AB_hydrolase_fold"/>
</dbReference>
<evidence type="ECO:0000313" key="2">
    <source>
        <dbReference type="EMBL" id="JAC62721.1"/>
    </source>
</evidence>
<sequence length="743" mass="80330">MSFSSNRLQVVKLDVSASRLVQPVGFCLTRRVRPRNRRGAAAECQKFGYRGVLANHLGKNLPCQLPCQSFRFIRSVGFKGTFGFSPTKGAAALPRDDVPQEGVVMVWFKHDLRTDDHPGMVAAAGSAAPLVPFFCFDPRQHTQVLRSPGGAEALWQALAALDRSLRDQGSRLVVRSGSWEEAVPAAAAELGATLIVAEREVEHRPRAAMASVQAALPASCTLSQWDLSLFDPSTYQENFREFASQMGPAVAPVSCPRLPGLPPLEPGAMPSLLEGLSRGDVEAAAAEAVASLLPHKRSVDDDEWVHEAALEVVRGQDEALACLEEYISYSEGEPLSALRSAIDARESPSGPGASFRAVFSHALMLGTVSRRRIYHLALSRSESMERGWRSRLGASLASLSAAPTAEAMRRAALECAITSDFHWRLALLDSERDTPTGLEPRYWRWRGMLTNYIEAEPAKPAAAEGCARRVPLLLVHGFGAFGEHWRGNIRDLCDAGYHVYAPTYPGYGRSEKSQAAYGPALWTDFLRDFVLDIVKEPVVVAGNSIGGFLSASLAADHPGLVAGLVLLNSAGRIVPGYKPPEEPAPGFSAPFWIADTISKLLLAYLERSIGSTLESLYPRNPQAADSYLADEIYRAACDPGALGVFRSVFYLPSPRPLNHLIDMYGGPTMVLQGKLDPLNDAVSRANQLRDVCAVGVDVVLLDAGHCPHDEAPAEVNASLKEFASRESVLIRATNAASFSSEPV</sequence>
<name>A0A061QWP2_9CHLO</name>
<dbReference type="PANTHER" id="PTHR47832">
    <property type="entry name" value="DNA PHOTOLYASE"/>
    <property type="match status" value="1"/>
</dbReference>
<dbReference type="PANTHER" id="PTHR47832:SF1">
    <property type="entry name" value="DNA PHOTOLYASE"/>
    <property type="match status" value="1"/>
</dbReference>
<dbReference type="InterPro" id="IPR006050">
    <property type="entry name" value="DNA_photolyase_N"/>
</dbReference>
<protein>
    <recommendedName>
        <fullName evidence="1">Photolyase/cryptochrome alpha/beta domain-containing protein</fullName>
    </recommendedName>
</protein>
<accession>A0A061QWP2</accession>
<feature type="domain" description="Photolyase/cryptochrome alpha/beta" evidence="1">
    <location>
        <begin position="102"/>
        <end position="233"/>
    </location>
</feature>
<dbReference type="Gene3D" id="1.25.40.80">
    <property type="match status" value="1"/>
</dbReference>